<dbReference type="AlphaFoldDB" id="D1PJF5"/>
<evidence type="ECO:0000256" key="8">
    <source>
        <dbReference type="PROSITE-ProRule" id="PRU00169"/>
    </source>
</evidence>
<dbReference type="EMBL" id="ACBY02000013">
    <property type="protein sequence ID" value="EFB77315.1"/>
    <property type="molecule type" value="Genomic_DNA"/>
</dbReference>
<dbReference type="Gene3D" id="6.10.250.690">
    <property type="match status" value="1"/>
</dbReference>
<dbReference type="PROSITE" id="PS50110">
    <property type="entry name" value="RESPONSE_REGULATORY"/>
    <property type="match status" value="1"/>
</dbReference>
<dbReference type="SMART" id="SM00862">
    <property type="entry name" value="Trans_reg_C"/>
    <property type="match status" value="1"/>
</dbReference>
<keyword evidence="4" id="KW-0805">Transcription regulation</keyword>
<name>D1PJF5_9FIRM</name>
<comment type="function">
    <text evidence="7">May play the central regulatory role in sporulation. It may be an element of the effector pathway responsible for the activation of sporulation genes in response to nutritional stress. Spo0A may act in concert with spo0H (a sigma factor) to control the expression of some genes that are critical to the sporulation process.</text>
</comment>
<keyword evidence="6" id="KW-0804">Transcription</keyword>
<evidence type="ECO:0000256" key="1">
    <source>
        <dbReference type="ARBA" id="ARBA00018672"/>
    </source>
</evidence>
<reference evidence="12" key="1">
    <citation type="submission" date="2009-12" db="EMBL/GenBank/DDBJ databases">
        <authorList>
            <person name="Weinstock G."/>
            <person name="Sodergren E."/>
            <person name="Clifton S."/>
            <person name="Fulton L."/>
            <person name="Fulton B."/>
            <person name="Courtney L."/>
            <person name="Fronick C."/>
            <person name="Harrison M."/>
            <person name="Strong C."/>
            <person name="Farmer C."/>
            <person name="Delahaunty K."/>
            <person name="Markovic C."/>
            <person name="Hall O."/>
            <person name="Minx P."/>
            <person name="Tomlinson C."/>
            <person name="Mitreva M."/>
            <person name="Nelson J."/>
            <person name="Hou S."/>
            <person name="Wollam A."/>
            <person name="Pepin K.H."/>
            <person name="Johnson M."/>
            <person name="Bhonagiri V."/>
            <person name="Nash W.E."/>
            <person name="Warren W."/>
            <person name="Chinwalla A."/>
            <person name="Mardis E.R."/>
            <person name="Wilson R.K."/>
        </authorList>
    </citation>
    <scope>NUCLEOTIDE SEQUENCE [LARGE SCALE GENOMIC DNA]</scope>
    <source>
        <strain evidence="12">DSM 15176</strain>
    </source>
</reference>
<dbReference type="HOGENOM" id="CLU_000445_30_4_9"/>
<dbReference type="PROSITE" id="PS51755">
    <property type="entry name" value="OMPR_PHOB"/>
    <property type="match status" value="1"/>
</dbReference>
<gene>
    <name evidence="12" type="ORF">SUBVAR_04476</name>
</gene>
<dbReference type="Pfam" id="PF00072">
    <property type="entry name" value="Response_reg"/>
    <property type="match status" value="1"/>
</dbReference>
<dbReference type="eggNOG" id="COG0745">
    <property type="taxonomic scope" value="Bacteria"/>
</dbReference>
<accession>D1PJF5</accession>
<dbReference type="PANTHER" id="PTHR48111">
    <property type="entry name" value="REGULATOR OF RPOS"/>
    <property type="match status" value="1"/>
</dbReference>
<feature type="domain" description="OmpR/PhoB-type" evidence="11">
    <location>
        <begin position="132"/>
        <end position="231"/>
    </location>
</feature>
<keyword evidence="13" id="KW-1185">Reference proteome</keyword>
<comment type="caution">
    <text evidence="12">The sequence shown here is derived from an EMBL/GenBank/DDBJ whole genome shotgun (WGS) entry which is preliminary data.</text>
</comment>
<dbReference type="Proteomes" id="UP000003438">
    <property type="component" value="Unassembled WGS sequence"/>
</dbReference>
<protein>
    <recommendedName>
        <fullName evidence="1">Stage 0 sporulation protein A homolog</fullName>
    </recommendedName>
</protein>
<keyword evidence="5 9" id="KW-0238">DNA-binding</keyword>
<evidence type="ECO:0000259" key="10">
    <source>
        <dbReference type="PROSITE" id="PS50110"/>
    </source>
</evidence>
<dbReference type="Gene3D" id="3.40.50.2300">
    <property type="match status" value="1"/>
</dbReference>
<proteinExistence type="predicted"/>
<evidence type="ECO:0000256" key="9">
    <source>
        <dbReference type="PROSITE-ProRule" id="PRU01091"/>
    </source>
</evidence>
<dbReference type="GO" id="GO:0006355">
    <property type="term" value="P:regulation of DNA-templated transcription"/>
    <property type="evidence" value="ECO:0007669"/>
    <property type="project" value="InterPro"/>
</dbReference>
<dbReference type="SUPFAM" id="SSF52172">
    <property type="entry name" value="CheY-like"/>
    <property type="match status" value="1"/>
</dbReference>
<dbReference type="InterPro" id="IPR039420">
    <property type="entry name" value="WalR-like"/>
</dbReference>
<dbReference type="InterPro" id="IPR036388">
    <property type="entry name" value="WH-like_DNA-bd_sf"/>
</dbReference>
<dbReference type="Pfam" id="PF00486">
    <property type="entry name" value="Trans_reg_C"/>
    <property type="match status" value="1"/>
</dbReference>
<feature type="domain" description="Response regulatory" evidence="10">
    <location>
        <begin position="10"/>
        <end position="124"/>
    </location>
</feature>
<sequence>MDNSFLHRKKLLLVDDEPELLKMVSDILKDAGFETVLTAGSVKEAVMAAKQEKPDLMILDVMLPDGDGFSLMEQLRTFTDVPVIFLTAKDEAADKLAGLGLGADDYISKPFMPQELLLRVYAVLRRTYKEDSPLVVLDGCTIDFSRAEVNKGGKIIPLTAKEHTLLETLARNEGKIVTVDALCEALWGDNPFGYENSLNAHVRRVREKIEADPSKPVSLITIKGLGYKLITRK</sequence>
<evidence type="ECO:0000259" key="11">
    <source>
        <dbReference type="PROSITE" id="PS51755"/>
    </source>
</evidence>
<dbReference type="SMART" id="SM00448">
    <property type="entry name" value="REC"/>
    <property type="match status" value="1"/>
</dbReference>
<dbReference type="PANTHER" id="PTHR48111:SF40">
    <property type="entry name" value="PHOSPHATE REGULON TRANSCRIPTIONAL REGULATORY PROTEIN PHOB"/>
    <property type="match status" value="1"/>
</dbReference>
<evidence type="ECO:0000313" key="12">
    <source>
        <dbReference type="EMBL" id="EFB77315.1"/>
    </source>
</evidence>
<dbReference type="CDD" id="cd17574">
    <property type="entry name" value="REC_OmpR"/>
    <property type="match status" value="1"/>
</dbReference>
<feature type="DNA-binding region" description="OmpR/PhoB-type" evidence="9">
    <location>
        <begin position="132"/>
        <end position="231"/>
    </location>
</feature>
<dbReference type="InterPro" id="IPR001789">
    <property type="entry name" value="Sig_transdc_resp-reg_receiver"/>
</dbReference>
<dbReference type="InterPro" id="IPR011006">
    <property type="entry name" value="CheY-like_superfamily"/>
</dbReference>
<dbReference type="GO" id="GO:0000156">
    <property type="term" value="F:phosphorelay response regulator activity"/>
    <property type="evidence" value="ECO:0007669"/>
    <property type="project" value="TreeGrafter"/>
</dbReference>
<dbReference type="GO" id="GO:0005829">
    <property type="term" value="C:cytosol"/>
    <property type="evidence" value="ECO:0007669"/>
    <property type="project" value="TreeGrafter"/>
</dbReference>
<dbReference type="RefSeq" id="WP_007045913.1">
    <property type="nucleotide sequence ID" value="NZ_GG704769.1"/>
</dbReference>
<evidence type="ECO:0000256" key="6">
    <source>
        <dbReference type="ARBA" id="ARBA00023163"/>
    </source>
</evidence>
<keyword evidence="2 8" id="KW-0597">Phosphoprotein</keyword>
<keyword evidence="3" id="KW-0902">Two-component regulatory system</keyword>
<evidence type="ECO:0000256" key="7">
    <source>
        <dbReference type="ARBA" id="ARBA00024867"/>
    </source>
</evidence>
<dbReference type="GO" id="GO:0032993">
    <property type="term" value="C:protein-DNA complex"/>
    <property type="evidence" value="ECO:0007669"/>
    <property type="project" value="TreeGrafter"/>
</dbReference>
<evidence type="ECO:0000256" key="3">
    <source>
        <dbReference type="ARBA" id="ARBA00023012"/>
    </source>
</evidence>
<evidence type="ECO:0000256" key="4">
    <source>
        <dbReference type="ARBA" id="ARBA00023015"/>
    </source>
</evidence>
<dbReference type="Gene3D" id="1.10.10.10">
    <property type="entry name" value="Winged helix-like DNA-binding domain superfamily/Winged helix DNA-binding domain"/>
    <property type="match status" value="1"/>
</dbReference>
<evidence type="ECO:0000256" key="5">
    <source>
        <dbReference type="ARBA" id="ARBA00023125"/>
    </source>
</evidence>
<dbReference type="CDD" id="cd00383">
    <property type="entry name" value="trans_reg_C"/>
    <property type="match status" value="1"/>
</dbReference>
<organism evidence="12 13">
    <name type="scientific">Subdoligranulum variabile DSM 15176</name>
    <dbReference type="NCBI Taxonomy" id="411471"/>
    <lineage>
        <taxon>Bacteria</taxon>
        <taxon>Bacillati</taxon>
        <taxon>Bacillota</taxon>
        <taxon>Clostridia</taxon>
        <taxon>Eubacteriales</taxon>
        <taxon>Oscillospiraceae</taxon>
        <taxon>Subdoligranulum</taxon>
    </lineage>
</organism>
<feature type="modified residue" description="4-aspartylphosphate" evidence="8">
    <location>
        <position position="60"/>
    </location>
</feature>
<evidence type="ECO:0000256" key="2">
    <source>
        <dbReference type="ARBA" id="ARBA00022553"/>
    </source>
</evidence>
<dbReference type="InterPro" id="IPR001867">
    <property type="entry name" value="OmpR/PhoB-type_DNA-bd"/>
</dbReference>
<dbReference type="STRING" id="411471.SUBVAR_04476"/>
<dbReference type="OrthoDB" id="9779174at2"/>
<dbReference type="GO" id="GO:0000976">
    <property type="term" value="F:transcription cis-regulatory region binding"/>
    <property type="evidence" value="ECO:0007669"/>
    <property type="project" value="TreeGrafter"/>
</dbReference>
<evidence type="ECO:0000313" key="13">
    <source>
        <dbReference type="Proteomes" id="UP000003438"/>
    </source>
</evidence>